<reference evidence="5 6" key="1">
    <citation type="submission" date="2020-08" db="EMBL/GenBank/DDBJ databases">
        <title>Genomic Encyclopedia of Type Strains, Phase IV (KMG-V): Genome sequencing to study the core and pangenomes of soil and plant-associated prokaryotes.</title>
        <authorList>
            <person name="Whitman W."/>
        </authorList>
    </citation>
    <scope>NUCLEOTIDE SEQUENCE [LARGE SCALE GENOMIC DNA]</scope>
    <source>
        <strain evidence="3 6">SEMIA 444</strain>
        <strain evidence="2 5">SEMIA 448</strain>
        <strain evidence="4 7">SEMIA 452</strain>
    </source>
</reference>
<evidence type="ECO:0000256" key="1">
    <source>
        <dbReference type="SAM" id="Phobius"/>
    </source>
</evidence>
<dbReference type="EMBL" id="JACIGY010000001">
    <property type="protein sequence ID" value="MBB4410704.1"/>
    <property type="molecule type" value="Genomic_DNA"/>
</dbReference>
<gene>
    <name evidence="3" type="ORF">GGE31_001175</name>
    <name evidence="2" type="ORF">GGE33_000610</name>
    <name evidence="4" type="ORF">GGE35_001174</name>
</gene>
<dbReference type="Pfam" id="PF04403">
    <property type="entry name" value="PqiA"/>
    <property type="match status" value="1"/>
</dbReference>
<dbReference type="InterPro" id="IPR007498">
    <property type="entry name" value="PqiA-like"/>
</dbReference>
<dbReference type="RefSeq" id="WP_183821181.1">
    <property type="nucleotide sequence ID" value="NZ_JACIGW010000001.1"/>
</dbReference>
<evidence type="ECO:0000313" key="7">
    <source>
        <dbReference type="Proteomes" id="UP000576087"/>
    </source>
</evidence>
<keyword evidence="1" id="KW-0472">Membrane</keyword>
<sequence>MSRIVPFSILGLSAVLLAFGVSLPIMRFDQLYFFSSEPSLLQLVGELWGDGNFGLAIAVGAFSLAFPAVKLIALGLEVAAGEGRSQLLSQAMPHLARWSMMDVMLVAIVIFAAKTSGVATAVTLPGFWCYAASAVIAAIFPSVVKLGKTDRQSEKG</sequence>
<dbReference type="Proteomes" id="UP000524535">
    <property type="component" value="Unassembled WGS sequence"/>
</dbReference>
<evidence type="ECO:0000313" key="4">
    <source>
        <dbReference type="EMBL" id="MBB4445392.1"/>
    </source>
</evidence>
<dbReference type="AlphaFoldDB" id="A0A7W6TCD8"/>
<name>A0A7W6TCD8_9HYPH</name>
<evidence type="ECO:0000313" key="5">
    <source>
        <dbReference type="Proteomes" id="UP000520770"/>
    </source>
</evidence>
<organism evidence="3 6">
    <name type="scientific">Aliirhizobium cellulosilyticum</name>
    <dbReference type="NCBI Taxonomy" id="393664"/>
    <lineage>
        <taxon>Bacteria</taxon>
        <taxon>Pseudomonadati</taxon>
        <taxon>Pseudomonadota</taxon>
        <taxon>Alphaproteobacteria</taxon>
        <taxon>Hyphomicrobiales</taxon>
        <taxon>Rhizobiaceae</taxon>
        <taxon>Aliirhizobium</taxon>
    </lineage>
</organism>
<dbReference type="EMBL" id="JACIHM010000001">
    <property type="protein sequence ID" value="MBB4445392.1"/>
    <property type="molecule type" value="Genomic_DNA"/>
</dbReference>
<dbReference type="Proteomes" id="UP000576087">
    <property type="component" value="Unassembled WGS sequence"/>
</dbReference>
<protein>
    <submittedName>
        <fullName evidence="3">Paraquat-inducible protein A</fullName>
    </submittedName>
</protein>
<comment type="caution">
    <text evidence="3">The sequence shown here is derived from an EMBL/GenBank/DDBJ whole genome shotgun (WGS) entry which is preliminary data.</text>
</comment>
<proteinExistence type="predicted"/>
<feature type="transmembrane region" description="Helical" evidence="1">
    <location>
        <begin position="95"/>
        <end position="113"/>
    </location>
</feature>
<evidence type="ECO:0000313" key="6">
    <source>
        <dbReference type="Proteomes" id="UP000524535"/>
    </source>
</evidence>
<keyword evidence="1" id="KW-1133">Transmembrane helix</keyword>
<dbReference type="EMBL" id="JACIGW010000001">
    <property type="protein sequence ID" value="MBB4346902.1"/>
    <property type="molecule type" value="Genomic_DNA"/>
</dbReference>
<evidence type="ECO:0000313" key="3">
    <source>
        <dbReference type="EMBL" id="MBB4410704.1"/>
    </source>
</evidence>
<evidence type="ECO:0000313" key="2">
    <source>
        <dbReference type="EMBL" id="MBB4346902.1"/>
    </source>
</evidence>
<keyword evidence="1" id="KW-0812">Transmembrane</keyword>
<feature type="transmembrane region" description="Helical" evidence="1">
    <location>
        <begin position="125"/>
        <end position="144"/>
    </location>
</feature>
<keyword evidence="6" id="KW-1185">Reference proteome</keyword>
<feature type="transmembrane region" description="Helical" evidence="1">
    <location>
        <begin position="51"/>
        <end position="74"/>
    </location>
</feature>
<dbReference type="Proteomes" id="UP000520770">
    <property type="component" value="Unassembled WGS sequence"/>
</dbReference>
<accession>A0A7W6TCD8</accession>